<dbReference type="FunFam" id="2.30.42.10:FF:000060">
    <property type="entry name" value="Connector enhancer of kinase suppressor of Ras 2"/>
    <property type="match status" value="1"/>
</dbReference>
<dbReference type="PANTHER" id="PTHR12844">
    <property type="entry name" value="CONNECTOR ENCHANCER OF KINASE SUPPRESSOR OF RAS"/>
    <property type="match status" value="1"/>
</dbReference>
<feature type="compositionally biased region" description="Polar residues" evidence="3">
    <location>
        <begin position="380"/>
        <end position="395"/>
    </location>
</feature>
<dbReference type="PROSITE" id="PS50105">
    <property type="entry name" value="SAM_DOMAIN"/>
    <property type="match status" value="1"/>
</dbReference>
<evidence type="ECO:0000256" key="3">
    <source>
        <dbReference type="SAM" id="MobiDB-lite"/>
    </source>
</evidence>
<keyword evidence="9" id="KW-1185">Reference proteome</keyword>
<dbReference type="SMART" id="SM00454">
    <property type="entry name" value="SAM"/>
    <property type="match status" value="1"/>
</dbReference>
<accession>A0AAN7VGX0</accession>
<protein>
    <recommendedName>
        <fullName evidence="10">Connector enhancer of kinase suppressor of ras 2</fullName>
    </recommendedName>
</protein>
<dbReference type="Pfam" id="PF00536">
    <property type="entry name" value="SAM_1"/>
    <property type="match status" value="1"/>
</dbReference>
<feature type="compositionally biased region" description="Polar residues" evidence="3">
    <location>
        <begin position="1239"/>
        <end position="1255"/>
    </location>
</feature>
<dbReference type="SUPFAM" id="SSF47769">
    <property type="entry name" value="SAM/Pointed domain"/>
    <property type="match status" value="1"/>
</dbReference>
<feature type="region of interest" description="Disordered" evidence="3">
    <location>
        <begin position="325"/>
        <end position="395"/>
    </location>
</feature>
<dbReference type="PROSITE" id="PS50003">
    <property type="entry name" value="PH_DOMAIN"/>
    <property type="match status" value="1"/>
</dbReference>
<dbReference type="PANTHER" id="PTHR12844:SF42">
    <property type="entry name" value="CONNECTOR ENHANCER OF KSR PROTEIN CNK"/>
    <property type="match status" value="1"/>
</dbReference>
<feature type="compositionally biased region" description="Basic and acidic residues" evidence="3">
    <location>
        <begin position="991"/>
        <end position="1006"/>
    </location>
</feature>
<feature type="region of interest" description="Disordered" evidence="3">
    <location>
        <begin position="611"/>
        <end position="631"/>
    </location>
</feature>
<dbReference type="InterPro" id="IPR001478">
    <property type="entry name" value="PDZ"/>
</dbReference>
<name>A0AAN7VGX0_9COLE</name>
<dbReference type="InterPro" id="IPR013761">
    <property type="entry name" value="SAM/pointed_sf"/>
</dbReference>
<dbReference type="InterPro" id="IPR011993">
    <property type="entry name" value="PH-like_dom_sf"/>
</dbReference>
<feature type="region of interest" description="Disordered" evidence="3">
    <location>
        <begin position="1525"/>
        <end position="1576"/>
    </location>
</feature>
<dbReference type="Gene3D" id="1.10.150.50">
    <property type="entry name" value="Transcription Factor, Ets-1"/>
    <property type="match status" value="1"/>
</dbReference>
<evidence type="ECO:0000259" key="4">
    <source>
        <dbReference type="PROSITE" id="PS50003"/>
    </source>
</evidence>
<feature type="compositionally biased region" description="Basic and acidic residues" evidence="3">
    <location>
        <begin position="1209"/>
        <end position="1222"/>
    </location>
</feature>
<dbReference type="InterPro" id="IPR001660">
    <property type="entry name" value="SAM"/>
</dbReference>
<evidence type="ECO:0000259" key="7">
    <source>
        <dbReference type="PROSITE" id="PS51290"/>
    </source>
</evidence>
<dbReference type="Gene3D" id="2.30.42.10">
    <property type="match status" value="1"/>
</dbReference>
<dbReference type="Pfam" id="PF00595">
    <property type="entry name" value="PDZ"/>
    <property type="match status" value="1"/>
</dbReference>
<dbReference type="InterPro" id="IPR049628">
    <property type="entry name" value="CNK1-3_SAM"/>
</dbReference>
<dbReference type="Proteomes" id="UP001329430">
    <property type="component" value="Chromosome 3"/>
</dbReference>
<feature type="domain" description="CRIC" evidence="7">
    <location>
        <begin position="82"/>
        <end position="169"/>
    </location>
</feature>
<organism evidence="8 9">
    <name type="scientific">Pyrocoelia pectoralis</name>
    <dbReference type="NCBI Taxonomy" id="417401"/>
    <lineage>
        <taxon>Eukaryota</taxon>
        <taxon>Metazoa</taxon>
        <taxon>Ecdysozoa</taxon>
        <taxon>Arthropoda</taxon>
        <taxon>Hexapoda</taxon>
        <taxon>Insecta</taxon>
        <taxon>Pterygota</taxon>
        <taxon>Neoptera</taxon>
        <taxon>Endopterygota</taxon>
        <taxon>Coleoptera</taxon>
        <taxon>Polyphaga</taxon>
        <taxon>Elateriformia</taxon>
        <taxon>Elateroidea</taxon>
        <taxon>Lampyridae</taxon>
        <taxon>Lampyrinae</taxon>
        <taxon>Pyrocoelia</taxon>
    </lineage>
</organism>
<dbReference type="CDD" id="cd06748">
    <property type="entry name" value="PDZ_CNK1_2_3-like"/>
    <property type="match status" value="1"/>
</dbReference>
<dbReference type="SUPFAM" id="SSF50729">
    <property type="entry name" value="PH domain-like"/>
    <property type="match status" value="1"/>
</dbReference>
<comment type="similarity">
    <text evidence="1">Belongs to the CNKSR family.</text>
</comment>
<reference evidence="8 9" key="1">
    <citation type="journal article" date="2024" name="Insects">
        <title>An Improved Chromosome-Level Genome Assembly of the Firefly Pyrocoelia pectoralis.</title>
        <authorList>
            <person name="Fu X."/>
            <person name="Meyer-Rochow V.B."/>
            <person name="Ballantyne L."/>
            <person name="Zhu X."/>
        </authorList>
    </citation>
    <scope>NUCLEOTIDE SEQUENCE [LARGE SCALE GENOMIC DNA]</scope>
    <source>
        <strain evidence="8">XCY_ONT2</strain>
    </source>
</reference>
<feature type="compositionally biased region" description="Low complexity" evidence="3">
    <location>
        <begin position="349"/>
        <end position="361"/>
    </location>
</feature>
<comment type="caution">
    <text evidence="8">The sequence shown here is derived from an EMBL/GenBank/DDBJ whole genome shotgun (WGS) entry which is preliminary data.</text>
</comment>
<evidence type="ECO:0000313" key="8">
    <source>
        <dbReference type="EMBL" id="KAK5646089.1"/>
    </source>
</evidence>
<dbReference type="InterPro" id="IPR017874">
    <property type="entry name" value="CRIC_domain"/>
</dbReference>
<dbReference type="EMBL" id="JAVRBK010000003">
    <property type="protein sequence ID" value="KAK5646089.1"/>
    <property type="molecule type" value="Genomic_DNA"/>
</dbReference>
<dbReference type="InterPro" id="IPR001849">
    <property type="entry name" value="PH_domain"/>
</dbReference>
<feature type="domain" description="PH" evidence="4">
    <location>
        <begin position="871"/>
        <end position="970"/>
    </location>
</feature>
<feature type="domain" description="SAM" evidence="5">
    <location>
        <begin position="9"/>
        <end position="74"/>
    </location>
</feature>
<dbReference type="CDD" id="cd09511">
    <property type="entry name" value="SAM_CNK1_2_3-suppressor"/>
    <property type="match status" value="1"/>
</dbReference>
<feature type="region of interest" description="Disordered" evidence="3">
    <location>
        <begin position="1466"/>
        <end position="1506"/>
    </location>
</feature>
<evidence type="ECO:0000313" key="9">
    <source>
        <dbReference type="Proteomes" id="UP001329430"/>
    </source>
</evidence>
<dbReference type="Gene3D" id="2.30.29.30">
    <property type="entry name" value="Pleckstrin-homology domain (PH domain)/Phosphotyrosine-binding domain (PTB)"/>
    <property type="match status" value="1"/>
</dbReference>
<evidence type="ECO:0000259" key="6">
    <source>
        <dbReference type="PROSITE" id="PS50106"/>
    </source>
</evidence>
<dbReference type="PROSITE" id="PS50106">
    <property type="entry name" value="PDZ"/>
    <property type="match status" value="1"/>
</dbReference>
<feature type="region of interest" description="Disordered" evidence="3">
    <location>
        <begin position="1208"/>
        <end position="1255"/>
    </location>
</feature>
<sequence length="1576" mass="177809">MAYVNVKDWSVEQVTEWLKGLDSVIAPYTKSFVNNEVKGNQLLSLRSDDLEHLGVYTIGHQEIILEAVEHLRNFHYKLDKENLQMLALRLSCAANSLYNELSLTDEDCTMVPTQTMSDVHNVITAIKPLVCWLDRSPFRGDKDYVDCKIQLLQLSFEMATHAHRDIFSEKPLRTIRDISKTLVQLADHIIQEMSDPMILQPASLALATLKKKEQELGFFLLPSHYAIHQIAEIKYGSPAHNSSKIQEGDEIVQVNYQTVVGWQRKNVLLLLQESPPEIVLTLKKRPRHTKIYGQIYMKPYRLPSKKRATPYSRWNDNLPSPQLLAIHDLPDIPPPRLPPVVQQSETETEISSSSDSETLDSPLDGSRRVYPLKPRPVLQRRNTVTGASPTSKRPQQAIEQYWQQLKNQAASKHSSSYTIQSNRYEHDSTLLRDKSVSCGDGFDLSPRPTTVIGIAGNHAGVNGDFRKFNGKSFKKKKVNFNDDLSNNKMEKMNGDHTKTRNNDRTLTTKLSEERSVSINSLTSLNESLDFIDEAEDITDRSNMRAEWQKQIVEEIIDTINFDVKIAQKENAENDTFAEVHVHTMIKKFDGQSVSSTWDPKVTKPKVFPKNVIEKPPELPQKPDLSRKPVVPPKNIKIRGQLSKCHSTPAYDQSSESHTISTAQEAVFPKPFSQLDIDGSTMNSNKPITYELGIPIVEDIDAAFYNKKYPSKPQIDSGSDGLVHVKDYQYIPPKPPPRAIITPESGKMSLRGIVEDRTKMSHADVYVPVSKQDAASTKHLGSVENLDSISFEPKNISTPTVKGYKMEFPEVDVAYSKTSSNLETLKMASDTKISPTNSIVRAMMYSSKNKSGKKKNSIVARRRKVTVKDVAPGEIQGYLHQRLRSKQSQSVQWEKRWFVLNGSCLYGFLSKESIKAKCLIFLSGFTASIASEVKSRSNAFKVYHTGTVFYFSADNSENLTSWIELITAGTLLYDNVKSSDSILFSESDDSDSEKNKGSGDRSNESLKKFGSLKKPSSGKNGTTAPSGSSSLDRKWFFNKTNSIYKNSVPVPTAQFRSYRKIPSTSISTMSSVSTGNFTSHIPDFSPRFETQGNSSIQNSSSSTNNLTTDLPKIIEPDVTDKLKNKHKPINYVHASNPNLCDISDFHLRNFQKIQPFQHGGDNLAGFVTLEELMNRQTEEQKLNPHAFKDEVVNPSSIYADVVYGELPIRPNKENESRDHDKNPVRKISHARTASDCSERVLSNNIPNKSSQDSSSFCFGKRGSLKKQKNDCDTYAICTYPKSKIIEEKPNRSLPRTHKIQDTIEIEENIYKTKKQSRRNSGDQKPFISREYSVSYVDLKDNSNEMVYCPQTSTDVHFAQNRTLDGKMSSKSSKIIRQHSLTSMDKKRGKINTSAGSGEKMWIDSLRKNDKVADKSSVNIKLKSVMQYTPMSLPLTPNEKGKMNPKFAFELNLDEKVTKTGKFRSFFGKQSEPKKEKGFLGSPKFPRSSFEKNKGVEPTPLGWPPDPNQCQSQYLLHNYYYIEESPSSKNATSSPPLNTTPSADYPGLEYPPVFEPETYSLSDPQCSINLLRKQDRNN</sequence>
<feature type="domain" description="PDZ" evidence="6">
    <location>
        <begin position="206"/>
        <end position="286"/>
    </location>
</feature>
<evidence type="ECO:0000256" key="1">
    <source>
        <dbReference type="ARBA" id="ARBA00009498"/>
    </source>
</evidence>
<dbReference type="InterPro" id="IPR036034">
    <property type="entry name" value="PDZ_sf"/>
</dbReference>
<dbReference type="PROSITE" id="PS51290">
    <property type="entry name" value="CRIC"/>
    <property type="match status" value="1"/>
</dbReference>
<dbReference type="InterPro" id="IPR051566">
    <property type="entry name" value="CNKSR"/>
</dbReference>
<feature type="region of interest" description="Disordered" evidence="3">
    <location>
        <begin position="983"/>
        <end position="1028"/>
    </location>
</feature>
<dbReference type="Pfam" id="PF10534">
    <property type="entry name" value="CRIC_ras_sig"/>
    <property type="match status" value="1"/>
</dbReference>
<dbReference type="SMART" id="SM00228">
    <property type="entry name" value="PDZ"/>
    <property type="match status" value="1"/>
</dbReference>
<feature type="compositionally biased region" description="Polar residues" evidence="3">
    <location>
        <begin position="1525"/>
        <end position="1540"/>
    </location>
</feature>
<evidence type="ECO:0000256" key="2">
    <source>
        <dbReference type="ARBA" id="ARBA00022553"/>
    </source>
</evidence>
<feature type="compositionally biased region" description="Polar residues" evidence="3">
    <location>
        <begin position="1016"/>
        <end position="1028"/>
    </location>
</feature>
<dbReference type="Pfam" id="PF00169">
    <property type="entry name" value="PH"/>
    <property type="match status" value="1"/>
</dbReference>
<dbReference type="CDD" id="cd13326">
    <property type="entry name" value="PH_CNK_insect-like"/>
    <property type="match status" value="1"/>
</dbReference>
<dbReference type="SMART" id="SM00233">
    <property type="entry name" value="PH"/>
    <property type="match status" value="1"/>
</dbReference>
<keyword evidence="2" id="KW-0597">Phosphoprotein</keyword>
<dbReference type="SUPFAM" id="SSF50156">
    <property type="entry name" value="PDZ domain-like"/>
    <property type="match status" value="1"/>
</dbReference>
<gene>
    <name evidence="8" type="ORF">RI129_004553</name>
</gene>
<feature type="compositionally biased region" description="Polar residues" evidence="3">
    <location>
        <begin position="1557"/>
        <end position="1566"/>
    </location>
</feature>
<evidence type="ECO:0008006" key="10">
    <source>
        <dbReference type="Google" id="ProtNLM"/>
    </source>
</evidence>
<proteinExistence type="inferred from homology"/>
<evidence type="ECO:0000259" key="5">
    <source>
        <dbReference type="PROSITE" id="PS50105"/>
    </source>
</evidence>